<feature type="domain" description="Integrin beta subunit tail" evidence="5">
    <location>
        <begin position="68"/>
        <end position="141"/>
    </location>
</feature>
<sequence length="270" mass="28669">MSEPPPALAPTLTPRAPPALGPTLMPWVPARPGSHTHTPAPPTWLPRSRPGAPPALAPTLTPQPRPPCSSCAECLKFDKGPFGKNCSVACSGLQLRDKPVKGKACKERDSEGCWVSYTLEQQDGMKRYLIYVDESRGEAAGHGRDQARGRGMGDQSSGPGVFTEARVLRKEGLPSSGVGPAGWVSQAERPWWHPREARGQSPPPEASHSPPHLTPHQARPVPGDTAAHQEGPPGCHTAGLGHLPLDGSRGKAWRQVPGVGLRSGCHVRLP</sequence>
<dbReference type="EMBL" id="JASSZA010000018">
    <property type="protein sequence ID" value="KAK2089748.1"/>
    <property type="molecule type" value="Genomic_DNA"/>
</dbReference>
<accession>A0ABQ9TY68</accession>
<evidence type="ECO:0000313" key="6">
    <source>
        <dbReference type="EMBL" id="KAK2089748.1"/>
    </source>
</evidence>
<feature type="compositionally biased region" description="Basic and acidic residues" evidence="4">
    <location>
        <begin position="137"/>
        <end position="148"/>
    </location>
</feature>
<proteinExistence type="predicted"/>
<keyword evidence="7" id="KW-1185">Reference proteome</keyword>
<dbReference type="InterPro" id="IPR036349">
    <property type="entry name" value="Integrin_bsu_tail_dom_sf"/>
</dbReference>
<evidence type="ECO:0000256" key="4">
    <source>
        <dbReference type="SAM" id="MobiDB-lite"/>
    </source>
</evidence>
<feature type="region of interest" description="Disordered" evidence="4">
    <location>
        <begin position="194"/>
        <end position="251"/>
    </location>
</feature>
<keyword evidence="3" id="KW-1133">Transmembrane helix</keyword>
<name>A0ABQ9TY68_SAGOE</name>
<feature type="region of interest" description="Disordered" evidence="4">
    <location>
        <begin position="1"/>
        <end position="63"/>
    </location>
</feature>
<feature type="compositionally biased region" description="Pro residues" evidence="4">
    <location>
        <begin position="51"/>
        <end position="63"/>
    </location>
</feature>
<organism evidence="6 7">
    <name type="scientific">Saguinus oedipus</name>
    <name type="common">Cotton-top tamarin</name>
    <name type="synonym">Oedipomidas oedipus</name>
    <dbReference type="NCBI Taxonomy" id="9490"/>
    <lineage>
        <taxon>Eukaryota</taxon>
        <taxon>Metazoa</taxon>
        <taxon>Chordata</taxon>
        <taxon>Craniata</taxon>
        <taxon>Vertebrata</taxon>
        <taxon>Euteleostomi</taxon>
        <taxon>Mammalia</taxon>
        <taxon>Eutheria</taxon>
        <taxon>Euarchontoglires</taxon>
        <taxon>Primates</taxon>
        <taxon>Haplorrhini</taxon>
        <taxon>Platyrrhini</taxon>
        <taxon>Cebidae</taxon>
        <taxon>Callitrichinae</taxon>
        <taxon>Saguinus</taxon>
    </lineage>
</organism>
<keyword evidence="2" id="KW-0677">Repeat</keyword>
<gene>
    <name evidence="6" type="ORF">P7K49_032414</name>
</gene>
<keyword evidence="3" id="KW-0812">Transmembrane</keyword>
<keyword evidence="1" id="KW-0245">EGF-like domain</keyword>
<dbReference type="Pfam" id="PF07965">
    <property type="entry name" value="Integrin_B_tail"/>
    <property type="match status" value="1"/>
</dbReference>
<evidence type="ECO:0000256" key="2">
    <source>
        <dbReference type="ARBA" id="ARBA00022737"/>
    </source>
</evidence>
<reference evidence="6 7" key="1">
    <citation type="submission" date="2023-05" db="EMBL/GenBank/DDBJ databases">
        <title>B98-5 Cell Line De Novo Hybrid Assembly: An Optical Mapping Approach.</title>
        <authorList>
            <person name="Kananen K."/>
            <person name="Auerbach J.A."/>
            <person name="Kautto E."/>
            <person name="Blachly J.S."/>
        </authorList>
    </citation>
    <scope>NUCLEOTIDE SEQUENCE [LARGE SCALE GENOMIC DNA]</scope>
    <source>
        <strain evidence="6">B95-8</strain>
        <tissue evidence="6">Cell line</tissue>
    </source>
</reference>
<evidence type="ECO:0000313" key="7">
    <source>
        <dbReference type="Proteomes" id="UP001266305"/>
    </source>
</evidence>
<comment type="caution">
    <text evidence="6">The sequence shown here is derived from an EMBL/GenBank/DDBJ whole genome shotgun (WGS) entry which is preliminary data.</text>
</comment>
<dbReference type="PRINTS" id="PR01217">
    <property type="entry name" value="PRICHEXTENSN"/>
</dbReference>
<dbReference type="Proteomes" id="UP001266305">
    <property type="component" value="Unassembled WGS sequence"/>
</dbReference>
<evidence type="ECO:0000256" key="3">
    <source>
        <dbReference type="ARBA" id="ARBA00022989"/>
    </source>
</evidence>
<protein>
    <recommendedName>
        <fullName evidence="5">Integrin beta subunit tail domain-containing protein</fullName>
    </recommendedName>
</protein>
<dbReference type="InterPro" id="IPR012896">
    <property type="entry name" value="Integrin_bsu_tail"/>
</dbReference>
<dbReference type="Gene3D" id="4.10.1240.30">
    <property type="match status" value="1"/>
</dbReference>
<dbReference type="SMART" id="SM01242">
    <property type="entry name" value="Integrin_B_tail"/>
    <property type="match status" value="1"/>
</dbReference>
<feature type="region of interest" description="Disordered" evidence="4">
    <location>
        <begin position="137"/>
        <end position="160"/>
    </location>
</feature>
<evidence type="ECO:0000256" key="1">
    <source>
        <dbReference type="ARBA" id="ARBA00022536"/>
    </source>
</evidence>
<dbReference type="SUPFAM" id="SSF69687">
    <property type="entry name" value="Integrin beta tail domain"/>
    <property type="match status" value="1"/>
</dbReference>
<evidence type="ECO:0000259" key="5">
    <source>
        <dbReference type="SMART" id="SM01242"/>
    </source>
</evidence>
<keyword evidence="3" id="KW-0472">Membrane</keyword>